<dbReference type="InterPro" id="IPR037525">
    <property type="entry name" value="Velvet_dom"/>
</dbReference>
<keyword evidence="3" id="KW-0805">Transcription regulation</keyword>
<evidence type="ECO:0000256" key="3">
    <source>
        <dbReference type="ARBA" id="ARBA00023015"/>
    </source>
</evidence>
<name>A0A6A6QM29_9PEZI</name>
<dbReference type="Pfam" id="PF11754">
    <property type="entry name" value="Velvet"/>
    <property type="match status" value="2"/>
</dbReference>
<dbReference type="GO" id="GO:0030435">
    <property type="term" value="P:sporulation resulting in formation of a cellular spore"/>
    <property type="evidence" value="ECO:0007669"/>
    <property type="project" value="UniProtKB-KW"/>
</dbReference>
<dbReference type="GO" id="GO:0005634">
    <property type="term" value="C:nucleus"/>
    <property type="evidence" value="ECO:0007669"/>
    <property type="project" value="UniProtKB-SubCell"/>
</dbReference>
<keyword evidence="9" id="KW-1185">Reference proteome</keyword>
<organism evidence="8 9">
    <name type="scientific">Lophium mytilinum</name>
    <dbReference type="NCBI Taxonomy" id="390894"/>
    <lineage>
        <taxon>Eukaryota</taxon>
        <taxon>Fungi</taxon>
        <taxon>Dikarya</taxon>
        <taxon>Ascomycota</taxon>
        <taxon>Pezizomycotina</taxon>
        <taxon>Dothideomycetes</taxon>
        <taxon>Pleosporomycetidae</taxon>
        <taxon>Mytilinidiales</taxon>
        <taxon>Mytilinidiaceae</taxon>
        <taxon>Lophium</taxon>
    </lineage>
</organism>
<dbReference type="AlphaFoldDB" id="A0A6A6QM29"/>
<comment type="subcellular location">
    <subcellularLocation>
        <location evidence="1">Nucleus</location>
    </subcellularLocation>
</comment>
<evidence type="ECO:0000256" key="2">
    <source>
        <dbReference type="ARBA" id="ARBA00022969"/>
    </source>
</evidence>
<sequence>MASMASMAYTYGHHQVYPEPPASSTCLPAPGDLPSEQYHLFIRQHPKLALLSTTGTEKNRKPVDPPPVVQLKIDQRVDPSQHYLNNPYLFMAVSLYKGDIDQDYEDKPGKSLAGSLTSSSHRLKDFDNSDCCFFVYSDISPRVPGTFRLKFTLFEFRKDAGPGGPGGPGVVVFRASIISDKFVVQSQKDFQGMEESTMLSRTFADQGVRLRLRKEPRTMIHKRNNLPFSPSSTPLAARRPSMDGYTQQGYSSTYFNDGTYSSGRHIDKRSRPNDYAQYAVHPYHYQYSPVTTRDYQFSSMSTNGLGSYNFSSGAALPQLKSESRVSTSGQSALTSDTTSQYGISPEQALNSLGQQRTPQQPVQPPVTYSEGYSLPTYRGSSSNTELSPTDNRLNTALNSGIAENFPSQPLAYRNASATHGDRGHQALTSPGALQMSDSLLVSGITYPSPWE</sequence>
<evidence type="ECO:0000313" key="9">
    <source>
        <dbReference type="Proteomes" id="UP000799750"/>
    </source>
</evidence>
<dbReference type="EMBL" id="MU004192">
    <property type="protein sequence ID" value="KAF2493445.1"/>
    <property type="molecule type" value="Genomic_DNA"/>
</dbReference>
<evidence type="ECO:0000256" key="6">
    <source>
        <dbReference type="SAM" id="MobiDB-lite"/>
    </source>
</evidence>
<reference evidence="8" key="1">
    <citation type="journal article" date="2020" name="Stud. Mycol.">
        <title>101 Dothideomycetes genomes: a test case for predicting lifestyles and emergence of pathogens.</title>
        <authorList>
            <person name="Haridas S."/>
            <person name="Albert R."/>
            <person name="Binder M."/>
            <person name="Bloem J."/>
            <person name="Labutti K."/>
            <person name="Salamov A."/>
            <person name="Andreopoulos B."/>
            <person name="Baker S."/>
            <person name="Barry K."/>
            <person name="Bills G."/>
            <person name="Bluhm B."/>
            <person name="Cannon C."/>
            <person name="Castanera R."/>
            <person name="Culley D."/>
            <person name="Daum C."/>
            <person name="Ezra D."/>
            <person name="Gonzalez J."/>
            <person name="Henrissat B."/>
            <person name="Kuo A."/>
            <person name="Liang C."/>
            <person name="Lipzen A."/>
            <person name="Lutzoni F."/>
            <person name="Magnuson J."/>
            <person name="Mondo S."/>
            <person name="Nolan M."/>
            <person name="Ohm R."/>
            <person name="Pangilinan J."/>
            <person name="Park H.-J."/>
            <person name="Ramirez L."/>
            <person name="Alfaro M."/>
            <person name="Sun H."/>
            <person name="Tritt A."/>
            <person name="Yoshinaga Y."/>
            <person name="Zwiers L.-H."/>
            <person name="Turgeon B."/>
            <person name="Goodwin S."/>
            <person name="Spatafora J."/>
            <person name="Crous P."/>
            <person name="Grigoriev I."/>
        </authorList>
    </citation>
    <scope>NUCLEOTIDE SEQUENCE</scope>
    <source>
        <strain evidence="8">CBS 269.34</strain>
    </source>
</reference>
<evidence type="ECO:0000256" key="1">
    <source>
        <dbReference type="ARBA" id="ARBA00004123"/>
    </source>
</evidence>
<dbReference type="InterPro" id="IPR021740">
    <property type="entry name" value="Velvet"/>
</dbReference>
<keyword evidence="4" id="KW-0804">Transcription</keyword>
<feature type="domain" description="Velvet" evidence="7">
    <location>
        <begin position="31"/>
        <end position="213"/>
    </location>
</feature>
<keyword evidence="2" id="KW-0749">Sporulation</keyword>
<protein>
    <recommendedName>
        <fullName evidence="7">Velvet domain-containing protein</fullName>
    </recommendedName>
</protein>
<feature type="compositionally biased region" description="Polar residues" evidence="6">
    <location>
        <begin position="324"/>
        <end position="353"/>
    </location>
</feature>
<evidence type="ECO:0000313" key="8">
    <source>
        <dbReference type="EMBL" id="KAF2493445.1"/>
    </source>
</evidence>
<feature type="region of interest" description="Disordered" evidence="6">
    <location>
        <begin position="321"/>
        <end position="392"/>
    </location>
</feature>
<gene>
    <name evidence="8" type="ORF">BU16DRAFT_79993</name>
</gene>
<proteinExistence type="predicted"/>
<dbReference type="OrthoDB" id="5599552at2759"/>
<dbReference type="InterPro" id="IPR038491">
    <property type="entry name" value="Velvet_dom_sf"/>
</dbReference>
<feature type="region of interest" description="Disordered" evidence="6">
    <location>
        <begin position="222"/>
        <end position="243"/>
    </location>
</feature>
<evidence type="ECO:0000256" key="4">
    <source>
        <dbReference type="ARBA" id="ARBA00023163"/>
    </source>
</evidence>
<evidence type="ECO:0000259" key="7">
    <source>
        <dbReference type="PROSITE" id="PS51821"/>
    </source>
</evidence>
<keyword evidence="5" id="KW-0539">Nucleus</keyword>
<feature type="compositionally biased region" description="Polar residues" evidence="6">
    <location>
        <begin position="378"/>
        <end position="392"/>
    </location>
</feature>
<dbReference type="Proteomes" id="UP000799750">
    <property type="component" value="Unassembled WGS sequence"/>
</dbReference>
<dbReference type="PANTHER" id="PTHR33572">
    <property type="entry name" value="SPORE DEVELOPMENT REGULATOR VOSA"/>
    <property type="match status" value="1"/>
</dbReference>
<accession>A0A6A6QM29</accession>
<evidence type="ECO:0000256" key="5">
    <source>
        <dbReference type="ARBA" id="ARBA00023242"/>
    </source>
</evidence>
<dbReference type="PROSITE" id="PS51821">
    <property type="entry name" value="VELVET"/>
    <property type="match status" value="1"/>
</dbReference>
<dbReference type="Gene3D" id="2.60.40.3960">
    <property type="entry name" value="Velvet domain"/>
    <property type="match status" value="1"/>
</dbReference>
<dbReference type="PANTHER" id="PTHR33572:SF18">
    <property type="entry name" value="SPORE DEVELOPMENT REGULATOR VOSA"/>
    <property type="match status" value="1"/>
</dbReference>